<evidence type="ECO:0000313" key="1">
    <source>
        <dbReference type="EMBL" id="KAJ3530902.1"/>
    </source>
</evidence>
<accession>A0ACC1S2S2</accession>
<name>A0ACC1S2S2_9APHY</name>
<organism evidence="1 2">
    <name type="scientific">Phlebia brevispora</name>
    <dbReference type="NCBI Taxonomy" id="194682"/>
    <lineage>
        <taxon>Eukaryota</taxon>
        <taxon>Fungi</taxon>
        <taxon>Dikarya</taxon>
        <taxon>Basidiomycota</taxon>
        <taxon>Agaricomycotina</taxon>
        <taxon>Agaricomycetes</taxon>
        <taxon>Polyporales</taxon>
        <taxon>Meruliaceae</taxon>
        <taxon>Phlebia</taxon>
    </lineage>
</organism>
<keyword evidence="2" id="KW-1185">Reference proteome</keyword>
<protein>
    <submittedName>
        <fullName evidence="1">Uncharacterized protein</fullName>
    </submittedName>
</protein>
<dbReference type="EMBL" id="JANHOG010001841">
    <property type="protein sequence ID" value="KAJ3530902.1"/>
    <property type="molecule type" value="Genomic_DNA"/>
</dbReference>
<gene>
    <name evidence="1" type="ORF">NM688_g7648</name>
</gene>
<evidence type="ECO:0000313" key="2">
    <source>
        <dbReference type="Proteomes" id="UP001148662"/>
    </source>
</evidence>
<dbReference type="Proteomes" id="UP001148662">
    <property type="component" value="Unassembled WGS sequence"/>
</dbReference>
<reference evidence="1" key="1">
    <citation type="submission" date="2022-07" db="EMBL/GenBank/DDBJ databases">
        <title>Genome Sequence of Phlebia brevispora.</title>
        <authorList>
            <person name="Buettner E."/>
        </authorList>
    </citation>
    <scope>NUCLEOTIDE SEQUENCE</scope>
    <source>
        <strain evidence="1">MPL23</strain>
    </source>
</reference>
<proteinExistence type="predicted"/>
<comment type="caution">
    <text evidence="1">The sequence shown here is derived from an EMBL/GenBank/DDBJ whole genome shotgun (WGS) entry which is preliminary data.</text>
</comment>
<sequence>MGRTARVGISRQVHSRTFHNPFATGPYASAGGTRGGKSKLLGHKAMLREDQELGEQVLKYFDDPPRSTQNKEMDETDETDDSPQVDVEMQSIPQDDANDWEDVPDNLKADEGFYHALKDLASLGVASTSRAALENIVANTRWTTGTRYSTLLSKHTASGGTLRNRPQTHRHRFTRKRLHQVLWTLQTRTRKLIPLSAYPVVDMAAAGYLGKTPVNPTVGISFKTLELLYRLRQRQPSLSIEAFMKVICDYYSMPYRHYLRSVLGDAFEIYLRILRAVRKMVFSQLGWNTPDWRALNACRACCYKLRDEPELRFSCLYAFDGNNSLKRTLTLGNRSTADNRTFDGDYFLSREYVDQFKDEVSGAGKGPAVQGDLDSSDSEPGEADDTLLGDPTDGAVAEDGIDTCVKNWKANGPDEKKRMWSMFDESGIFMATCRHHMCLWVSDMVRSGELAKYPLAIVNKVLDTHETKTAGAFDIGCAFSSTIKRTSLGPKFQEKEGFLCVNAFHGYSHNYQCQLKFHPSVIEGMGLEDLETMERIFSSTNRLASVTRYMWSYRWRLFIETYLEQWDDEKYANLGVFLLNNIRQALKIIKEEVPAIEDTMCKQNVSHNDLDAWEKEQVQFFENINKETLYDVHAVAYVELLEELRQLDEARHGSDASFRGTISGFYNSSRYNFTFVPQTFDITRNNYEAEFAKTRRLEMQRRQANARYDRVELEVILMEYRLGITPEKRWTTLTPQYITALKYLSERKYRDALDKLQRLITGYKMRTHIAKALQTRCKAIRRAVAQYNEAASHLVPKRDPLDWSVVSKFGFVEEFDLLQDTRNDVRSKPWSRTVIRELIKRHQRVTRAREELERCNVEIRRLHTAIRDESVLFVSVLEVLKTQSSPLYKPVKDFTIYRRRINASLLRRIQQIYDLPGYTGMKGPGTRLRAEASYAGLTKDDVPVEHVDMESGDESDSLSIDDDDELEGDIGGLIQFSQLAL</sequence>